<evidence type="ECO:0000256" key="3">
    <source>
        <dbReference type="SAM" id="MobiDB-lite"/>
    </source>
</evidence>
<dbReference type="SUPFAM" id="SSF81901">
    <property type="entry name" value="HCP-like"/>
    <property type="match status" value="1"/>
</dbReference>
<dbReference type="PANTHER" id="PTHR46935">
    <property type="entry name" value="OS01G0674700 PROTEIN"/>
    <property type="match status" value="1"/>
</dbReference>
<feature type="repeat" description="PPR" evidence="2">
    <location>
        <begin position="436"/>
        <end position="470"/>
    </location>
</feature>
<dbReference type="Proteomes" id="UP001345219">
    <property type="component" value="Chromosome 3"/>
</dbReference>
<feature type="repeat" description="PPR" evidence="2">
    <location>
        <begin position="505"/>
        <end position="539"/>
    </location>
</feature>
<protein>
    <recommendedName>
        <fullName evidence="6">Pentatricopeptide repeat-containing protein</fullName>
    </recommendedName>
</protein>
<feature type="region of interest" description="Disordered" evidence="3">
    <location>
        <begin position="108"/>
        <end position="155"/>
    </location>
</feature>
<dbReference type="GO" id="GO:0009507">
    <property type="term" value="C:chloroplast"/>
    <property type="evidence" value="ECO:0007669"/>
    <property type="project" value="TreeGrafter"/>
</dbReference>
<dbReference type="InterPro" id="IPR011990">
    <property type="entry name" value="TPR-like_helical_dom_sf"/>
</dbReference>
<dbReference type="InterPro" id="IPR002885">
    <property type="entry name" value="PPR_rpt"/>
</dbReference>
<dbReference type="AlphaFoldDB" id="A0AAN7KKW9"/>
<evidence type="ECO:0000313" key="4">
    <source>
        <dbReference type="EMBL" id="KAK4768297.1"/>
    </source>
</evidence>
<dbReference type="Pfam" id="PF13041">
    <property type="entry name" value="PPR_2"/>
    <property type="match status" value="1"/>
</dbReference>
<evidence type="ECO:0000256" key="2">
    <source>
        <dbReference type="PROSITE-ProRule" id="PRU00708"/>
    </source>
</evidence>
<evidence type="ECO:0000313" key="5">
    <source>
        <dbReference type="Proteomes" id="UP001345219"/>
    </source>
</evidence>
<dbReference type="GO" id="GO:0009658">
    <property type="term" value="P:chloroplast organization"/>
    <property type="evidence" value="ECO:0007669"/>
    <property type="project" value="InterPro"/>
</dbReference>
<evidence type="ECO:0000256" key="1">
    <source>
        <dbReference type="ARBA" id="ARBA00022737"/>
    </source>
</evidence>
<dbReference type="NCBIfam" id="TIGR00756">
    <property type="entry name" value="PPR"/>
    <property type="match status" value="2"/>
</dbReference>
<dbReference type="EMBL" id="JAXIOK010000006">
    <property type="protein sequence ID" value="KAK4768297.1"/>
    <property type="molecule type" value="Genomic_DNA"/>
</dbReference>
<reference evidence="4 5" key="1">
    <citation type="journal article" date="2023" name="Hortic Res">
        <title>Pangenome of water caltrop reveals structural variations and asymmetric subgenome divergence after allopolyploidization.</title>
        <authorList>
            <person name="Zhang X."/>
            <person name="Chen Y."/>
            <person name="Wang L."/>
            <person name="Yuan Y."/>
            <person name="Fang M."/>
            <person name="Shi L."/>
            <person name="Lu R."/>
            <person name="Comes H.P."/>
            <person name="Ma Y."/>
            <person name="Chen Y."/>
            <person name="Huang G."/>
            <person name="Zhou Y."/>
            <person name="Zheng Z."/>
            <person name="Qiu Y."/>
        </authorList>
    </citation>
    <scope>NUCLEOTIDE SEQUENCE [LARGE SCALE GENOMIC DNA]</scope>
    <source>
        <tissue evidence="4">Roots</tissue>
    </source>
</reference>
<dbReference type="InterPro" id="IPR044645">
    <property type="entry name" value="DG1/EMB2279-like"/>
</dbReference>
<dbReference type="Pfam" id="PF01535">
    <property type="entry name" value="PPR"/>
    <property type="match status" value="3"/>
</dbReference>
<dbReference type="PANTHER" id="PTHR46935:SF1">
    <property type="entry name" value="OS01G0674700 PROTEIN"/>
    <property type="match status" value="1"/>
</dbReference>
<accession>A0AAN7KKW9</accession>
<comment type="caution">
    <text evidence="4">The sequence shown here is derived from an EMBL/GenBank/DDBJ whole genome shotgun (WGS) entry which is preliminary data.</text>
</comment>
<name>A0AAN7KKW9_9MYRT</name>
<keyword evidence="1" id="KW-0677">Repeat</keyword>
<sequence>MEGINFSNDYHCVSYLLKKPALLYNVSQKLLFSSGVSKPVQPLFSLHLNAKSARSIHIFTSTRIGYRRRNALVKEESGGVSVEGGILHKEFEFKPSFDEYLKDMESVRSSRGKKHEHGESMLGSKNSSAKKKETSEGREKSEPREKRKKLVENEIDLEKDESSGIKERFLWHNDITERTFGLDSGETPNILQRIEEDAKKDRPLSNNGYDKLWETSKETEEVFNGKLYLQKVRSTKFQKGVKYRVNDAEYVEERAAFRNYDEANDVAEKQPVSRKEMEQRIQKLADGLNSADIDMPEWMFSKIMRSAKIRFSDHSIMRVIQLLGKLGNWRRVLQVIGWLEMRERFKSHKLRNIYTAALDVLGKERRPVEALNVFSAMQQQFSTYPDLVAYHSIAVTLGQAGYLKELFDVIEIMRSTPKKMFRPNIIIEWDPRLEPDLFVYNAVLNACVKRKQSEGAFWVLEQLNQHGLNPSLATYGLVMEVMFACGKYDLVQEFFLKAQKSGTPNALTYRVLVNSLWKQGKIDEAVLAVEDMEGLGIVGSAALYYDLARCLCTDGRCQEALKQIEKLCKVASKPLVVTYTGLIQACLDSGNIHDSISIFQHMEQYCSPNLVTVNIMLKGYLENNMFEDGKKLLSKMLENGDHIHKRNQRDRIMPDAYSFNTMLDACFAEKRWEELELFYKKMLSHGFCYNAKRHLHMIIEASKVGKGELLETTWDHLAQLGRSPEADLVKERFVAMLKKDDILGALNTITSPPTGGLLAYHPSKRAWLRFLEENAQRFQKDKLAHVTREVRVHMTSTSSSTSTELLRPELQNFVESCDEFLRTGW</sequence>
<evidence type="ECO:0008006" key="6">
    <source>
        <dbReference type="Google" id="ProtNLM"/>
    </source>
</evidence>
<dbReference type="PROSITE" id="PS51375">
    <property type="entry name" value="PPR"/>
    <property type="match status" value="4"/>
</dbReference>
<gene>
    <name evidence="4" type="ORF">SAY87_003438</name>
</gene>
<proteinExistence type="predicted"/>
<dbReference type="Gene3D" id="1.25.40.10">
    <property type="entry name" value="Tetratricopeptide repeat domain"/>
    <property type="match status" value="3"/>
</dbReference>
<organism evidence="4 5">
    <name type="scientific">Trapa incisa</name>
    <dbReference type="NCBI Taxonomy" id="236973"/>
    <lineage>
        <taxon>Eukaryota</taxon>
        <taxon>Viridiplantae</taxon>
        <taxon>Streptophyta</taxon>
        <taxon>Embryophyta</taxon>
        <taxon>Tracheophyta</taxon>
        <taxon>Spermatophyta</taxon>
        <taxon>Magnoliopsida</taxon>
        <taxon>eudicotyledons</taxon>
        <taxon>Gunneridae</taxon>
        <taxon>Pentapetalae</taxon>
        <taxon>rosids</taxon>
        <taxon>malvids</taxon>
        <taxon>Myrtales</taxon>
        <taxon>Lythraceae</taxon>
        <taxon>Trapa</taxon>
    </lineage>
</organism>
<keyword evidence="5" id="KW-1185">Reference proteome</keyword>
<feature type="repeat" description="PPR" evidence="2">
    <location>
        <begin position="655"/>
        <end position="689"/>
    </location>
</feature>
<dbReference type="Pfam" id="PF13812">
    <property type="entry name" value="PPR_3"/>
    <property type="match status" value="1"/>
</dbReference>
<feature type="repeat" description="PPR" evidence="2">
    <location>
        <begin position="609"/>
        <end position="643"/>
    </location>
</feature>
<dbReference type="FunFam" id="1.25.40.10:FF:000363">
    <property type="entry name" value="Pentatricopeptide repeat-containing protein"/>
    <property type="match status" value="1"/>
</dbReference>
<feature type="compositionally biased region" description="Basic and acidic residues" evidence="3">
    <location>
        <begin position="130"/>
        <end position="145"/>
    </location>
</feature>